<dbReference type="Proteomes" id="UP000318053">
    <property type="component" value="Unassembled WGS sequence"/>
</dbReference>
<reference evidence="2 3" key="1">
    <citation type="submission" date="2019-02" db="EMBL/GenBank/DDBJ databases">
        <title>Deep-cultivation of Planctomycetes and their phenomic and genomic characterization uncovers novel biology.</title>
        <authorList>
            <person name="Wiegand S."/>
            <person name="Jogler M."/>
            <person name="Boedeker C."/>
            <person name="Pinto D."/>
            <person name="Vollmers J."/>
            <person name="Rivas-Marin E."/>
            <person name="Kohn T."/>
            <person name="Peeters S.H."/>
            <person name="Heuer A."/>
            <person name="Rast P."/>
            <person name="Oberbeckmann S."/>
            <person name="Bunk B."/>
            <person name="Jeske O."/>
            <person name="Meyerdierks A."/>
            <person name="Storesund J.E."/>
            <person name="Kallscheuer N."/>
            <person name="Luecker S."/>
            <person name="Lage O.M."/>
            <person name="Pohl T."/>
            <person name="Merkel B.J."/>
            <person name="Hornburger P."/>
            <person name="Mueller R.-W."/>
            <person name="Bruemmer F."/>
            <person name="Labrenz M."/>
            <person name="Spormann A.M."/>
            <person name="Op Den Camp H."/>
            <person name="Overmann J."/>
            <person name="Amann R."/>
            <person name="Jetten M.S.M."/>
            <person name="Mascher T."/>
            <person name="Medema M.H."/>
            <person name="Devos D.P."/>
            <person name="Kaster A.-K."/>
            <person name="Ovreas L."/>
            <person name="Rohde M."/>
            <person name="Galperin M.Y."/>
            <person name="Jogler C."/>
        </authorList>
    </citation>
    <scope>NUCLEOTIDE SEQUENCE [LARGE SCALE GENOMIC DNA]</scope>
    <source>
        <strain evidence="2 3">CA85</strain>
    </source>
</reference>
<evidence type="ECO:0000313" key="3">
    <source>
        <dbReference type="Proteomes" id="UP000318053"/>
    </source>
</evidence>
<dbReference type="EMBL" id="SJPK01000042">
    <property type="protein sequence ID" value="TWT51684.1"/>
    <property type="molecule type" value="Genomic_DNA"/>
</dbReference>
<keyword evidence="3" id="KW-1185">Reference proteome</keyword>
<dbReference type="PROSITE" id="PS51257">
    <property type="entry name" value="PROKAR_LIPOPROTEIN"/>
    <property type="match status" value="1"/>
</dbReference>
<proteinExistence type="predicted"/>
<name>A0A5C5WLM0_9BACT</name>
<protein>
    <submittedName>
        <fullName evidence="2">Uncharacterized protein</fullName>
    </submittedName>
</protein>
<organism evidence="2 3">
    <name type="scientific">Allorhodopirellula solitaria</name>
    <dbReference type="NCBI Taxonomy" id="2527987"/>
    <lineage>
        <taxon>Bacteria</taxon>
        <taxon>Pseudomonadati</taxon>
        <taxon>Planctomycetota</taxon>
        <taxon>Planctomycetia</taxon>
        <taxon>Pirellulales</taxon>
        <taxon>Pirellulaceae</taxon>
        <taxon>Allorhodopirellula</taxon>
    </lineage>
</organism>
<evidence type="ECO:0000256" key="1">
    <source>
        <dbReference type="SAM" id="MobiDB-lite"/>
    </source>
</evidence>
<accession>A0A5C5WLM0</accession>
<dbReference type="RefSeq" id="WP_186775202.1">
    <property type="nucleotide sequence ID" value="NZ_SJPK01000042.1"/>
</dbReference>
<comment type="caution">
    <text evidence="2">The sequence shown here is derived from an EMBL/GenBank/DDBJ whole genome shotgun (WGS) entry which is preliminary data.</text>
</comment>
<sequence>MKVCVGSLVLLFAISIVGCAEKKVESTYELSEVEQLLKDHPELDDPPPPQYREK</sequence>
<dbReference type="AlphaFoldDB" id="A0A5C5WLM0"/>
<gene>
    <name evidence="2" type="ORF">CA85_52150</name>
</gene>
<feature type="region of interest" description="Disordered" evidence="1">
    <location>
        <begin position="35"/>
        <end position="54"/>
    </location>
</feature>
<evidence type="ECO:0000313" key="2">
    <source>
        <dbReference type="EMBL" id="TWT51684.1"/>
    </source>
</evidence>